<dbReference type="PROSITE" id="PS00973">
    <property type="entry name" value="USP_2"/>
    <property type="match status" value="1"/>
</dbReference>
<keyword evidence="1" id="KW-0645">Protease</keyword>
<comment type="catalytic activity">
    <reaction evidence="1">
        <text>Thiol-dependent hydrolysis of ester, thioester, amide, peptide and isopeptide bonds formed by the C-terminal Gly of ubiquitin (a 76-residue protein attached to proteins as an intracellular targeting signal).</text>
        <dbReference type="EC" id="3.4.19.12"/>
    </reaction>
</comment>
<dbReference type="InterPro" id="IPR028889">
    <property type="entry name" value="USP"/>
</dbReference>
<dbReference type="PROSITE" id="PS00972">
    <property type="entry name" value="USP_1"/>
    <property type="match status" value="1"/>
</dbReference>
<dbReference type="Pfam" id="PF00443">
    <property type="entry name" value="UCH"/>
    <property type="match status" value="1"/>
</dbReference>
<dbReference type="EMBL" id="MPUH01000582">
    <property type="protein sequence ID" value="OMJ77304.1"/>
    <property type="molecule type" value="Genomic_DNA"/>
</dbReference>
<dbReference type="PROSITE" id="PS50235">
    <property type="entry name" value="USP_3"/>
    <property type="match status" value="1"/>
</dbReference>
<dbReference type="PANTHER" id="PTHR21646">
    <property type="entry name" value="UBIQUITIN CARBOXYL-TERMINAL HYDROLASE"/>
    <property type="match status" value="1"/>
</dbReference>
<comment type="similarity">
    <text evidence="1">Belongs to the peptidase C19 family.</text>
</comment>
<dbReference type="EC" id="3.4.19.12" evidence="1"/>
<dbReference type="AlphaFoldDB" id="A0A1R2BKM3"/>
<accession>A0A1R2BKM3</accession>
<keyword evidence="4" id="KW-1185">Reference proteome</keyword>
<keyword evidence="1" id="KW-0788">Thiol protease</keyword>
<evidence type="ECO:0000313" key="4">
    <source>
        <dbReference type="Proteomes" id="UP000187209"/>
    </source>
</evidence>
<keyword evidence="1" id="KW-0378">Hydrolase</keyword>
<sequence>MLVCEHIQLLQSTYQDSFQSIYIKSKPIRCQACPFDSTPEPNTWVHLNNILQKKESIYFCEEHLDYSEKDCTYLNLSDGVLWCRSCETRYLCNTLIQSDLFKKLSMSKSPGIRGLKNLGNTCFINSVIQSLSNCKPLKYYLIENQNSLFFKGLCDEKKLLREFISLLNEIWKVGDAIAPEEFISSVFEQTQWFIRGEQADAHEFLMFFIDYLNENIMQSTRESDTIIEEIFFGRMTSSFTCNKCKTVTEKSEKFNDINLPITSIDIKDDNSYRAFLRNQRPNFQFYNRLIGLFKGTNVDISVNECLKAFFDPVHIKDLTELRQCDFCDEKTDFIRKSFITIPPKNLTVILKRYGKYTKPKYKVKFPLYFDATEYTEHNTAAYYSLYALIDHFGVVSLGHYKCYCKNHLDDKWYCFNDNKINEVSRDHIENLQAYIGFYELTSSI</sequence>
<name>A0A1R2BKM3_9CILI</name>
<dbReference type="OrthoDB" id="307126at2759"/>
<dbReference type="SUPFAM" id="SSF54001">
    <property type="entry name" value="Cysteine proteinases"/>
    <property type="match status" value="1"/>
</dbReference>
<dbReference type="Proteomes" id="UP000187209">
    <property type="component" value="Unassembled WGS sequence"/>
</dbReference>
<dbReference type="InterPro" id="IPR050185">
    <property type="entry name" value="Ub_carboxyl-term_hydrolase"/>
</dbReference>
<dbReference type="GO" id="GO:0004843">
    <property type="term" value="F:cysteine-type deubiquitinase activity"/>
    <property type="evidence" value="ECO:0007669"/>
    <property type="project" value="UniProtKB-UniRule"/>
</dbReference>
<feature type="domain" description="USP" evidence="2">
    <location>
        <begin position="113"/>
        <end position="441"/>
    </location>
</feature>
<evidence type="ECO:0000256" key="1">
    <source>
        <dbReference type="RuleBase" id="RU366025"/>
    </source>
</evidence>
<keyword evidence="1" id="KW-0833">Ubl conjugation pathway</keyword>
<dbReference type="Gene3D" id="3.90.70.10">
    <property type="entry name" value="Cysteine proteinases"/>
    <property type="match status" value="1"/>
</dbReference>
<evidence type="ECO:0000259" key="2">
    <source>
        <dbReference type="PROSITE" id="PS50235"/>
    </source>
</evidence>
<proteinExistence type="inferred from homology"/>
<reference evidence="3 4" key="1">
    <citation type="submission" date="2016-11" db="EMBL/GenBank/DDBJ databases">
        <title>The macronuclear genome of Stentor coeruleus: a giant cell with tiny introns.</title>
        <authorList>
            <person name="Slabodnick M."/>
            <person name="Ruby J.G."/>
            <person name="Reiff S.B."/>
            <person name="Swart E.C."/>
            <person name="Gosai S."/>
            <person name="Prabakaran S."/>
            <person name="Witkowska E."/>
            <person name="Larue G.E."/>
            <person name="Fisher S."/>
            <person name="Freeman R.M."/>
            <person name="Gunawardena J."/>
            <person name="Chu W."/>
            <person name="Stover N.A."/>
            <person name="Gregory B.D."/>
            <person name="Nowacki M."/>
            <person name="Derisi J."/>
            <person name="Roy S.W."/>
            <person name="Marshall W.F."/>
            <person name="Sood P."/>
        </authorList>
    </citation>
    <scope>NUCLEOTIDE SEQUENCE [LARGE SCALE GENOMIC DNA]</scope>
    <source>
        <strain evidence="3">WM001</strain>
    </source>
</reference>
<organism evidence="3 4">
    <name type="scientific">Stentor coeruleus</name>
    <dbReference type="NCBI Taxonomy" id="5963"/>
    <lineage>
        <taxon>Eukaryota</taxon>
        <taxon>Sar</taxon>
        <taxon>Alveolata</taxon>
        <taxon>Ciliophora</taxon>
        <taxon>Postciliodesmatophora</taxon>
        <taxon>Heterotrichea</taxon>
        <taxon>Heterotrichida</taxon>
        <taxon>Stentoridae</taxon>
        <taxon>Stentor</taxon>
    </lineage>
</organism>
<dbReference type="InterPro" id="IPR001394">
    <property type="entry name" value="Peptidase_C19_UCH"/>
</dbReference>
<dbReference type="GO" id="GO:0006508">
    <property type="term" value="P:proteolysis"/>
    <property type="evidence" value="ECO:0007669"/>
    <property type="project" value="UniProtKB-KW"/>
</dbReference>
<evidence type="ECO:0000313" key="3">
    <source>
        <dbReference type="EMBL" id="OMJ77304.1"/>
    </source>
</evidence>
<protein>
    <recommendedName>
        <fullName evidence="1">Ubiquitin carboxyl-terminal hydrolase</fullName>
        <ecNumber evidence="1">3.4.19.12</ecNumber>
    </recommendedName>
</protein>
<dbReference type="InterPro" id="IPR018200">
    <property type="entry name" value="USP_CS"/>
</dbReference>
<dbReference type="GO" id="GO:0016579">
    <property type="term" value="P:protein deubiquitination"/>
    <property type="evidence" value="ECO:0007669"/>
    <property type="project" value="InterPro"/>
</dbReference>
<comment type="caution">
    <text evidence="3">The sequence shown here is derived from an EMBL/GenBank/DDBJ whole genome shotgun (WGS) entry which is preliminary data.</text>
</comment>
<gene>
    <name evidence="3" type="ORF">SteCoe_23129</name>
</gene>
<dbReference type="InterPro" id="IPR038765">
    <property type="entry name" value="Papain-like_cys_pep_sf"/>
</dbReference>